<name>A0A087B6A0_9BIFI</name>
<dbReference type="InterPro" id="IPR051077">
    <property type="entry name" value="Ca-dependent_lectin"/>
</dbReference>
<gene>
    <name evidence="3" type="ORF">BMAGN_1459</name>
</gene>
<evidence type="ECO:0000256" key="1">
    <source>
        <dbReference type="SAM" id="Coils"/>
    </source>
</evidence>
<comment type="caution">
    <text evidence="3">The sequence shown here is derived from an EMBL/GenBank/DDBJ whole genome shotgun (WGS) entry which is preliminary data.</text>
</comment>
<dbReference type="EMBL" id="JGZB01000013">
    <property type="protein sequence ID" value="KFI66550.1"/>
    <property type="molecule type" value="Genomic_DNA"/>
</dbReference>
<evidence type="ECO:0000256" key="2">
    <source>
        <dbReference type="SAM" id="MobiDB-lite"/>
    </source>
</evidence>
<protein>
    <submittedName>
        <fullName evidence="3">Putative phage tail fiber host specificity protein</fullName>
    </submittedName>
</protein>
<dbReference type="STRING" id="1692.BMAGN_1459"/>
<feature type="coiled-coil region" evidence="1">
    <location>
        <begin position="239"/>
        <end position="266"/>
    </location>
</feature>
<evidence type="ECO:0000313" key="4">
    <source>
        <dbReference type="Proteomes" id="UP000029052"/>
    </source>
</evidence>
<reference evidence="3 4" key="1">
    <citation type="submission" date="2014-03" db="EMBL/GenBank/DDBJ databases">
        <title>Genomics of Bifidobacteria.</title>
        <authorList>
            <person name="Ventura M."/>
            <person name="Milani C."/>
            <person name="Lugli G.A."/>
        </authorList>
    </citation>
    <scope>NUCLEOTIDE SEQUENCE [LARGE SCALE GENOMIC DNA]</scope>
    <source>
        <strain evidence="3 4">LMG 11591</strain>
    </source>
</reference>
<sequence length="1182" mass="120165">MARHYELAPDGESVALLVAQKALDTARNAGAKPSGTIATRNADGSLSLSGPDAGVVGSAQWVGDTTVPGVPTGVEVSSRRGVLIVRWDGTLGGGVPDDFSNITVYASWDGLVEPVTVGSLSAAGELTGAVAPVGTVVSVYAVAFDLACDEYGCPNPNISERTVPVVVTIEPLVSQDELDSKADQVLASADAAAKQQIAVVNATIAAHKQQIDANTAGVEAGKQLAQEANDKADANAQAIAAESAELDEYKQAADKAMADLDKTVADQGSVLDAVQSDVSQAKQDILANATASASAQSTASAAQAMASQAASTASSAKDSADAAVATADAAKTAALGSVSGTQVEYAVGADNVTAPSSGWNTVQPNPSAAQVVWMRTKITRANGDVSYSSPTPVTGPQGVQGPQGEQGETGPQGPQGAVGPQGPTGETGAQGVGVSAVTDYYMLSLSEPSQPTTKNPPSGWVTAEPEYDRAKTLYTATRVDYTDGSYSWTPVQVSSAYKASQAAETAARDAVQTATNANTLAQTANQTAEAAKSESADAKSVADGASATATQANATAVSAAQAATSAATSANEAKSQAASAAGIANGKADVLIQATAPSEAMRKDTTLWIDTTGGANTPKRWNGSAWVAVTDKQAVDAATAAANAATAAQQAQTTADKAVVDAANADAKAVAAEQKALGAQTTADSKNRVFAQLGDPRNDPEVAAKIKPGDMWWETMCYTEWAGEPNNSESYLYVCDDEIRHMWIWNGSEWASHTLYAQDVLVNGSVVTDLLAANSVSAEKLQAGSVQADTIAATALYGKVVKGGEFRTSNDRLVINNTGFNLYDTSGSATITMNAASGSATFNDVSIVNGGITTPAIAGGTITGADFTLTDNAGRQIGKLNSSGFVFGDSLSYAKVDGEWKLSINGAIQSGGEISGTTITGATIQTTDGRMKFVDDGLVATDRDGKTSVLLDTETGYLYTDGAIFANGVLEGAHVHGGLVSSSTSLDILDEDETTVLTSFRKNGITVPGENPNNWAKLDINPGFVSLTSKYADVNEDDVTVVSDTRLDMGRNGITMNTLRNTLEMGDGGISLTTAAGTVVSGVGGISLTTAAGTVVSGVGGISITAGDGSKISIGSGGALIQTRDGSKMTLGTSAVELKHKSGFGLSISTGGWSLDWPGNHKIATGPKAGALYIDGKEIRTV</sequence>
<accession>A0A087B6A0</accession>
<dbReference type="AlphaFoldDB" id="A0A087B6A0"/>
<dbReference type="Proteomes" id="UP000029052">
    <property type="component" value="Unassembled WGS sequence"/>
</dbReference>
<evidence type="ECO:0000313" key="3">
    <source>
        <dbReference type="EMBL" id="KFI66550.1"/>
    </source>
</evidence>
<dbReference type="eggNOG" id="COG4372">
    <property type="taxonomic scope" value="Bacteria"/>
</dbReference>
<feature type="compositionally biased region" description="Low complexity" evidence="2">
    <location>
        <begin position="390"/>
        <end position="424"/>
    </location>
</feature>
<feature type="region of interest" description="Disordered" evidence="2">
    <location>
        <begin position="382"/>
        <end position="431"/>
    </location>
</feature>
<dbReference type="RefSeq" id="WP_026502135.1">
    <property type="nucleotide sequence ID" value="NZ_JGZB01000013.1"/>
</dbReference>
<keyword evidence="1" id="KW-0175">Coiled coil</keyword>
<dbReference type="GO" id="GO:0005615">
    <property type="term" value="C:extracellular space"/>
    <property type="evidence" value="ECO:0007669"/>
    <property type="project" value="TreeGrafter"/>
</dbReference>
<keyword evidence="4" id="KW-1185">Reference proteome</keyword>
<organism evidence="3 4">
    <name type="scientific">Bifidobacterium magnum</name>
    <dbReference type="NCBI Taxonomy" id="1692"/>
    <lineage>
        <taxon>Bacteria</taxon>
        <taxon>Bacillati</taxon>
        <taxon>Actinomycetota</taxon>
        <taxon>Actinomycetes</taxon>
        <taxon>Bifidobacteriales</taxon>
        <taxon>Bifidobacteriaceae</taxon>
        <taxon>Bifidobacterium</taxon>
    </lineage>
</organism>
<proteinExistence type="predicted"/>
<dbReference type="PANTHER" id="PTHR24024">
    <property type="entry name" value="PULMONARY SURFACTANT-ASSOCIATED PROTEIN A"/>
    <property type="match status" value="1"/>
</dbReference>
<dbReference type="PANTHER" id="PTHR24024:SF19">
    <property type="entry name" value="FARMER, ISOFORM H"/>
    <property type="match status" value="1"/>
</dbReference>